<comment type="caution">
    <text evidence="2">The sequence shown here is derived from an EMBL/GenBank/DDBJ whole genome shotgun (WGS) entry which is preliminary data.</text>
</comment>
<evidence type="ECO:0000256" key="1">
    <source>
        <dbReference type="SAM" id="Phobius"/>
    </source>
</evidence>
<evidence type="ECO:0000313" key="3">
    <source>
        <dbReference type="Proteomes" id="UP001271640"/>
    </source>
</evidence>
<sequence>MGSSKIDIKNLVIAIVVMAVFFIAGYGLVNDKAKENIIPTREEVLKMYPMLEAINKIDPEKFESVYKEMKSMPYTADKAIQNEFILKVLASLNVWFDSNIGSLLNSASDEAVNKYGRHFINSFNILLKNDPTGVQCFNTVYPGVMGDLDLFKLKDDIKGIANKTDYLNSIADSIARRDKVDRLPVEQIEEALSIINDKLIGKYGEDYYIEDPKELAKQPSLVCRQTLDLLREVLALDPHLSAEILRYINAPE</sequence>
<feature type="transmembrane region" description="Helical" evidence="1">
    <location>
        <begin position="12"/>
        <end position="29"/>
    </location>
</feature>
<keyword evidence="1" id="KW-1133">Transmembrane helix</keyword>
<gene>
    <name evidence="2" type="ORF">FE394_06175</name>
</gene>
<evidence type="ECO:0000313" key="2">
    <source>
        <dbReference type="EMBL" id="MDX7998788.1"/>
    </source>
</evidence>
<name>A0ABU4SJG1_9GAMM</name>
<dbReference type="Proteomes" id="UP001271640">
    <property type="component" value="Unassembled WGS sequence"/>
</dbReference>
<dbReference type="RefSeq" id="WP_319925531.1">
    <property type="nucleotide sequence ID" value="NZ_VCDP01000021.1"/>
</dbReference>
<accession>A0ABU4SJG1</accession>
<protein>
    <submittedName>
        <fullName evidence="2">Uncharacterized protein</fullName>
    </submittedName>
</protein>
<keyword evidence="1" id="KW-0812">Transmembrane</keyword>
<dbReference type="EMBL" id="VCDP01000021">
    <property type="protein sequence ID" value="MDX7998788.1"/>
    <property type="molecule type" value="Genomic_DNA"/>
</dbReference>
<keyword evidence="1" id="KW-0472">Membrane</keyword>
<keyword evidence="3" id="KW-1185">Reference proteome</keyword>
<proteinExistence type="predicted"/>
<reference evidence="3" key="1">
    <citation type="journal article" date="2024" name="Toxins">
        <title>Genome Sequence Analysis of Native Xenorhabdus Strains Isolated from Entomopathogenic Nematodes in Argentina.</title>
        <authorList>
            <person name="Palma L."/>
            <person name="Frizzo L."/>
            <person name="Kaiser S."/>
            <person name="Berry C."/>
            <person name="Caballero P."/>
            <person name="Bode H.B."/>
            <person name="Del Valle E.E."/>
        </authorList>
    </citation>
    <scope>NUCLEOTIDE SEQUENCE [LARGE SCALE GENOMIC DNA]</scope>
    <source>
        <strain evidence="3">Reich</strain>
    </source>
</reference>
<organism evidence="2 3">
    <name type="scientific">Xenorhabdus littoralis</name>
    <dbReference type="NCBI Taxonomy" id="2582835"/>
    <lineage>
        <taxon>Bacteria</taxon>
        <taxon>Pseudomonadati</taxon>
        <taxon>Pseudomonadota</taxon>
        <taxon>Gammaproteobacteria</taxon>
        <taxon>Enterobacterales</taxon>
        <taxon>Morganellaceae</taxon>
        <taxon>Xenorhabdus</taxon>
    </lineage>
</organism>